<accession>A0A804I8W7</accession>
<reference evidence="7" key="1">
    <citation type="submission" date="2021-03" db="EMBL/GenBank/DDBJ databases">
        <authorList>
            <consortium name="Genoscope - CEA"/>
            <person name="William W."/>
        </authorList>
    </citation>
    <scope>NUCLEOTIDE SEQUENCE</scope>
    <source>
        <strain evidence="7">Doubled-haploid Pahang</strain>
    </source>
</reference>
<keyword evidence="3" id="KW-0832">Ubl conjugation</keyword>
<evidence type="ECO:0000313" key="7">
    <source>
        <dbReference type="EMBL" id="CAG1849290.1"/>
    </source>
</evidence>
<feature type="domain" description="Tify" evidence="6">
    <location>
        <begin position="100"/>
        <end position="135"/>
    </location>
</feature>
<evidence type="ECO:0000313" key="8">
    <source>
        <dbReference type="EnsemblPlants" id="Ma03_p05850.1"/>
    </source>
</evidence>
<dbReference type="Pfam" id="PF06200">
    <property type="entry name" value="tify"/>
    <property type="match status" value="1"/>
</dbReference>
<dbReference type="InterPro" id="IPR018467">
    <property type="entry name" value="CCT_CS"/>
</dbReference>
<evidence type="ECO:0000256" key="1">
    <source>
        <dbReference type="ARBA" id="ARBA00008614"/>
    </source>
</evidence>
<dbReference type="AlphaFoldDB" id="A0A804I8W7"/>
<dbReference type="OrthoDB" id="1937734at2759"/>
<evidence type="ECO:0000256" key="2">
    <source>
        <dbReference type="ARBA" id="ARBA00022819"/>
    </source>
</evidence>
<feature type="region of interest" description="Disordered" evidence="5">
    <location>
        <begin position="135"/>
        <end position="251"/>
    </location>
</feature>
<keyword evidence="2 4" id="KW-1184">Jasmonic acid signaling pathway</keyword>
<dbReference type="EMBL" id="HG996468">
    <property type="protein sequence ID" value="CAG1849290.1"/>
    <property type="molecule type" value="Genomic_DNA"/>
</dbReference>
<feature type="region of interest" description="Disordered" evidence="5">
    <location>
        <begin position="40"/>
        <end position="99"/>
    </location>
</feature>
<dbReference type="SMR" id="A0A804I8W7"/>
<dbReference type="OMA" id="NAGHHHY"/>
<dbReference type="GO" id="GO:2000022">
    <property type="term" value="P:regulation of jasmonic acid mediated signaling pathway"/>
    <property type="evidence" value="ECO:0000318"/>
    <property type="project" value="GO_Central"/>
</dbReference>
<gene>
    <name evidence="7" type="ORF">GSMUA_208760.1</name>
</gene>
<dbReference type="GO" id="GO:0009611">
    <property type="term" value="P:response to wounding"/>
    <property type="evidence" value="ECO:0000318"/>
    <property type="project" value="GO_Central"/>
</dbReference>
<proteinExistence type="inferred from homology"/>
<dbReference type="PROSITE" id="PS51320">
    <property type="entry name" value="TIFY"/>
    <property type="match status" value="1"/>
</dbReference>
<protein>
    <recommendedName>
        <fullName evidence="4">Protein TIFY</fullName>
    </recommendedName>
    <alternativeName>
        <fullName evidence="4">Jasmonate ZIM domain-containing protein</fullName>
    </alternativeName>
</protein>
<dbReference type="InterPro" id="IPR040390">
    <property type="entry name" value="TIFY/JAZ"/>
</dbReference>
<feature type="compositionally biased region" description="Basic and acidic residues" evidence="5">
    <location>
        <begin position="191"/>
        <end position="201"/>
    </location>
</feature>
<evidence type="ECO:0000256" key="3">
    <source>
        <dbReference type="ARBA" id="ARBA00022843"/>
    </source>
</evidence>
<comment type="domain">
    <text evidence="4">The jas domain is required for interaction with COI1.</text>
</comment>
<dbReference type="PANTHER" id="PTHR33077:SF140">
    <property type="entry name" value="PROTEIN TIFY 10B"/>
    <property type="match status" value="1"/>
</dbReference>
<comment type="similarity">
    <text evidence="1 4">Belongs to the TIFY/JAZ family.</text>
</comment>
<evidence type="ECO:0000256" key="4">
    <source>
        <dbReference type="RuleBase" id="RU369065"/>
    </source>
</evidence>
<comment type="function">
    <text evidence="4">Repressor of jasmonate responses.</text>
</comment>
<name>A0A804I8W7_MUSAM</name>
<evidence type="ECO:0000313" key="9">
    <source>
        <dbReference type="Proteomes" id="UP000012960"/>
    </source>
</evidence>
<sequence length="251" mass="26977">MGRSKGEKSNFNETCRLLSQYLKEKGGLGGLGLEMTPKALDQQGKGKSPAPATMSLLPGVDVPGEDQTSPKSMDLFPHKSGLDSGALAMEEPGKKTSDIKKMEKGQLTIFYGGKVLVFDDFPAEKAEDLMQMAAKESVAPQNLSFSTHHSSTARADGPRSAGSPATPAPADSLSKANASDMPIARRNSLHRFLEKRKDRISTKAPYQVHGSSASMEEGKPESWLNLGRQTPQPEQSSESSKRQTYGCVGHN</sequence>
<dbReference type="PANTHER" id="PTHR33077">
    <property type="entry name" value="PROTEIN TIFY 4A-RELATED-RELATED"/>
    <property type="match status" value="1"/>
</dbReference>
<reference evidence="8" key="2">
    <citation type="submission" date="2021-05" db="UniProtKB">
        <authorList>
            <consortium name="EnsemblPlants"/>
        </authorList>
    </citation>
    <scope>IDENTIFICATION</scope>
    <source>
        <strain evidence="8">subsp. malaccensis</strain>
    </source>
</reference>
<evidence type="ECO:0000256" key="5">
    <source>
        <dbReference type="SAM" id="MobiDB-lite"/>
    </source>
</evidence>
<dbReference type="KEGG" id="mus:103977441"/>
<dbReference type="Pfam" id="PF09425">
    <property type="entry name" value="Jas_motif"/>
    <property type="match status" value="1"/>
</dbReference>
<dbReference type="InterPro" id="IPR010399">
    <property type="entry name" value="Tify_dom"/>
</dbReference>
<comment type="subcellular location">
    <subcellularLocation>
        <location evidence="4">Nucleus</location>
    </subcellularLocation>
</comment>
<dbReference type="Proteomes" id="UP000012960">
    <property type="component" value="Unplaced"/>
</dbReference>
<dbReference type="EnsemblPlants" id="Ma03_t05850.1">
    <property type="protein sequence ID" value="Ma03_p05850.1"/>
    <property type="gene ID" value="Ma03_g05850"/>
</dbReference>
<organism evidence="8 9">
    <name type="scientific">Musa acuminata subsp. malaccensis</name>
    <name type="common">Wild banana</name>
    <name type="synonym">Musa malaccensis</name>
    <dbReference type="NCBI Taxonomy" id="214687"/>
    <lineage>
        <taxon>Eukaryota</taxon>
        <taxon>Viridiplantae</taxon>
        <taxon>Streptophyta</taxon>
        <taxon>Embryophyta</taxon>
        <taxon>Tracheophyta</taxon>
        <taxon>Spermatophyta</taxon>
        <taxon>Magnoliopsida</taxon>
        <taxon>Liliopsida</taxon>
        <taxon>Zingiberales</taxon>
        <taxon>Musaceae</taxon>
        <taxon>Musa</taxon>
    </lineage>
</organism>
<dbReference type="GO" id="GO:0031347">
    <property type="term" value="P:regulation of defense response"/>
    <property type="evidence" value="ECO:0000318"/>
    <property type="project" value="GO_Central"/>
</dbReference>
<feature type="compositionally biased region" description="Polar residues" evidence="5">
    <location>
        <begin position="139"/>
        <end position="153"/>
    </location>
</feature>
<dbReference type="GO" id="GO:0005634">
    <property type="term" value="C:nucleus"/>
    <property type="evidence" value="ECO:0000318"/>
    <property type="project" value="GO_Central"/>
</dbReference>
<keyword evidence="4" id="KW-0539">Nucleus</keyword>
<dbReference type="Gramene" id="Ma03_t05850.1">
    <property type="protein sequence ID" value="Ma03_p05850.1"/>
    <property type="gene ID" value="Ma03_g05850"/>
</dbReference>
<keyword evidence="9" id="KW-1185">Reference proteome</keyword>
<evidence type="ECO:0000259" key="6">
    <source>
        <dbReference type="PROSITE" id="PS51320"/>
    </source>
</evidence>
<dbReference type="SMART" id="SM00979">
    <property type="entry name" value="TIFY"/>
    <property type="match status" value="1"/>
</dbReference>